<feature type="compositionally biased region" description="Acidic residues" evidence="2">
    <location>
        <begin position="355"/>
        <end position="367"/>
    </location>
</feature>
<feature type="compositionally biased region" description="Basic and acidic residues" evidence="2">
    <location>
        <begin position="397"/>
        <end position="409"/>
    </location>
</feature>
<dbReference type="Pfam" id="PF00505">
    <property type="entry name" value="HMG_box"/>
    <property type="match status" value="1"/>
</dbReference>
<feature type="compositionally biased region" description="Low complexity" evidence="2">
    <location>
        <begin position="569"/>
        <end position="595"/>
    </location>
</feature>
<feature type="region of interest" description="Disordered" evidence="2">
    <location>
        <begin position="468"/>
        <end position="605"/>
    </location>
</feature>
<feature type="compositionally biased region" description="Low complexity" evidence="2">
    <location>
        <begin position="224"/>
        <end position="241"/>
    </location>
</feature>
<dbReference type="InterPro" id="IPR009071">
    <property type="entry name" value="HMG_box_dom"/>
</dbReference>
<feature type="compositionally biased region" description="Low complexity" evidence="2">
    <location>
        <begin position="276"/>
        <end position="292"/>
    </location>
</feature>
<feature type="compositionally biased region" description="Basic residues" evidence="2">
    <location>
        <begin position="529"/>
        <end position="542"/>
    </location>
</feature>
<evidence type="ECO:0000256" key="2">
    <source>
        <dbReference type="SAM" id="MobiDB-lite"/>
    </source>
</evidence>
<dbReference type="GO" id="GO:0003677">
    <property type="term" value="F:DNA binding"/>
    <property type="evidence" value="ECO:0007669"/>
    <property type="project" value="UniProtKB-UniRule"/>
</dbReference>
<organism evidence="4">
    <name type="scientific">Hemiselmis andersenii</name>
    <name type="common">Cryptophyte alga</name>
    <dbReference type="NCBI Taxonomy" id="464988"/>
    <lineage>
        <taxon>Eukaryota</taxon>
        <taxon>Cryptophyceae</taxon>
        <taxon>Cryptomonadales</taxon>
        <taxon>Hemiselmidaceae</taxon>
        <taxon>Hemiselmis</taxon>
    </lineage>
</organism>
<dbReference type="Gene3D" id="1.10.30.10">
    <property type="entry name" value="High mobility group box domain"/>
    <property type="match status" value="1"/>
</dbReference>
<reference evidence="4" key="1">
    <citation type="submission" date="2021-01" db="EMBL/GenBank/DDBJ databases">
        <authorList>
            <person name="Corre E."/>
            <person name="Pelletier E."/>
            <person name="Niang G."/>
            <person name="Scheremetjew M."/>
            <person name="Finn R."/>
            <person name="Kale V."/>
            <person name="Holt S."/>
            <person name="Cochrane G."/>
            <person name="Meng A."/>
            <person name="Brown T."/>
            <person name="Cohen L."/>
        </authorList>
    </citation>
    <scope>NUCLEOTIDE SEQUENCE</scope>
    <source>
        <strain evidence="4">CCMP644</strain>
    </source>
</reference>
<feature type="region of interest" description="Disordered" evidence="2">
    <location>
        <begin position="1"/>
        <end position="169"/>
    </location>
</feature>
<feature type="compositionally biased region" description="Basic and acidic residues" evidence="2">
    <location>
        <begin position="1"/>
        <end position="26"/>
    </location>
</feature>
<feature type="compositionally biased region" description="Basic and acidic residues" evidence="2">
    <location>
        <begin position="514"/>
        <end position="528"/>
    </location>
</feature>
<feature type="compositionally biased region" description="Polar residues" evidence="2">
    <location>
        <begin position="109"/>
        <end position="118"/>
    </location>
</feature>
<feature type="region of interest" description="Disordered" evidence="2">
    <location>
        <begin position="198"/>
        <end position="455"/>
    </location>
</feature>
<accession>A0A7S1E714</accession>
<feature type="compositionally biased region" description="Low complexity" evidence="2">
    <location>
        <begin position="410"/>
        <end position="420"/>
    </location>
</feature>
<protein>
    <recommendedName>
        <fullName evidence="3">HMG box domain-containing protein</fullName>
    </recommendedName>
</protein>
<dbReference type="CDD" id="cd00084">
    <property type="entry name" value="HMG-box_SF"/>
    <property type="match status" value="1"/>
</dbReference>
<sequence>MAELDRSGGLEELMSRTFEESFNRERDEEEEEVRIKQFNQAAEANPAMVGLASRATPTRRGGTGWVPTARPAKMMARNTTPNHAVEDKENAPRNTRSPLGGSARKATATLKSSAQKQVAASGRRASPRQRAGTGRAVTARDAAFVRRVKAPTPEPEPEPEPVKAEVLPNRGRRTGLRLRQEIQKDEFGLEDVSEFWDAEEVTEPSVHSRRVSFKPSLGGMSPVSHRTSTTGRRSSGHSLTSNTSVAGSELPTDMDESSDMEVDASPAAESSRRSSLRSSSSLKSKSSDLDSSMVSPDSDTIRKISFDGGSGNRSRSSAASSRRSDAEEEQEPSVDHSMGQEEEEDEPDQPSFDDRPDDDVGMDESVEEDKSRRPSDIFDEADKAGEEEEQRKRKRAAKDGDSKKRELDALARAGRASYAATDTYAPKAGRLSMFAPRPEVDEDDTTRRSKRRKMRPLEYWRNERVVYQRVNKSPHTPRERGPRYKGTPKAVVPEIVDIQIRSPEATPWRRNYKPKKEQEATDSVDSKSHTVKKAARKQKKKVIKSDKEEKKVKKRVVQAESSDEEEEQSPPAKAAASSKKARAAKAPSPKAAKASPPKEGEKRKTAFFLFCKEKRPEVRRGHPNASIPEQAMVLSEMWRGMDDASKDHYRSMVAAA</sequence>
<keyword evidence="1" id="KW-0238">DNA-binding</keyword>
<feature type="DNA-binding region" description="HMG box" evidence="1">
    <location>
        <begin position="600"/>
        <end position="656"/>
    </location>
</feature>
<gene>
    <name evidence="4" type="ORF">HAND00432_LOCUS18617</name>
</gene>
<feature type="compositionally biased region" description="Basic and acidic residues" evidence="2">
    <location>
        <begin position="368"/>
        <end position="384"/>
    </location>
</feature>
<dbReference type="SUPFAM" id="SSF47095">
    <property type="entry name" value="HMG-box"/>
    <property type="match status" value="1"/>
</dbReference>
<proteinExistence type="predicted"/>
<evidence type="ECO:0000313" key="4">
    <source>
        <dbReference type="EMBL" id="CAD8967560.1"/>
    </source>
</evidence>
<dbReference type="InterPro" id="IPR036910">
    <property type="entry name" value="HMG_box_dom_sf"/>
</dbReference>
<evidence type="ECO:0000256" key="1">
    <source>
        <dbReference type="PROSITE-ProRule" id="PRU00267"/>
    </source>
</evidence>
<keyword evidence="1" id="KW-0539">Nucleus</keyword>
<name>A0A7S1E714_HEMAN</name>
<dbReference type="AlphaFoldDB" id="A0A7S1E714"/>
<dbReference type="EMBL" id="HBFX01030869">
    <property type="protein sequence ID" value="CAD8967560.1"/>
    <property type="molecule type" value="Transcribed_RNA"/>
</dbReference>
<feature type="domain" description="HMG box" evidence="3">
    <location>
        <begin position="600"/>
        <end position="656"/>
    </location>
</feature>
<dbReference type="PROSITE" id="PS50118">
    <property type="entry name" value="HMG_BOX_2"/>
    <property type="match status" value="1"/>
</dbReference>
<feature type="compositionally biased region" description="Acidic residues" evidence="2">
    <location>
        <begin position="252"/>
        <end position="262"/>
    </location>
</feature>
<evidence type="ECO:0000259" key="3">
    <source>
        <dbReference type="PROSITE" id="PS50118"/>
    </source>
</evidence>
<dbReference type="GO" id="GO:0005634">
    <property type="term" value="C:nucleus"/>
    <property type="evidence" value="ECO:0007669"/>
    <property type="project" value="UniProtKB-UniRule"/>
</dbReference>